<dbReference type="RefSeq" id="WP_125001948.1">
    <property type="nucleotide sequence ID" value="NZ_BHYK01000012.1"/>
</dbReference>
<feature type="compositionally biased region" description="Basic and acidic residues" evidence="1">
    <location>
        <begin position="11"/>
        <end position="55"/>
    </location>
</feature>
<feature type="compositionally biased region" description="Basic residues" evidence="1">
    <location>
        <begin position="56"/>
        <end position="67"/>
    </location>
</feature>
<feature type="region of interest" description="Disordered" evidence="1">
    <location>
        <begin position="1"/>
        <end position="109"/>
    </location>
</feature>
<dbReference type="Pfam" id="PF25250">
    <property type="entry name" value="DUF7852"/>
    <property type="match status" value="1"/>
</dbReference>
<organism evidence="3 4">
    <name type="scientific">Clostridium tagluense</name>
    <dbReference type="NCBI Taxonomy" id="360422"/>
    <lineage>
        <taxon>Bacteria</taxon>
        <taxon>Bacillati</taxon>
        <taxon>Bacillota</taxon>
        <taxon>Clostridia</taxon>
        <taxon>Eubacteriales</taxon>
        <taxon>Clostridiaceae</taxon>
        <taxon>Clostridium</taxon>
    </lineage>
</organism>
<dbReference type="NCBIfam" id="NF045794">
    <property type="entry name" value="CsxC_fam"/>
    <property type="match status" value="1"/>
</dbReference>
<evidence type="ECO:0000259" key="2">
    <source>
        <dbReference type="Pfam" id="PF25250"/>
    </source>
</evidence>
<feature type="compositionally biased region" description="Basic and acidic residues" evidence="1">
    <location>
        <begin position="175"/>
        <end position="187"/>
    </location>
</feature>
<protein>
    <recommendedName>
        <fullName evidence="2">DUF7852 domain-containing protein</fullName>
    </recommendedName>
</protein>
<dbReference type="AlphaFoldDB" id="A0A401UML0"/>
<gene>
    <name evidence="3" type="ORF">Ctaglu_23810</name>
</gene>
<evidence type="ECO:0000313" key="4">
    <source>
        <dbReference type="Proteomes" id="UP000287872"/>
    </source>
</evidence>
<proteinExistence type="predicted"/>
<feature type="region of interest" description="Disordered" evidence="1">
    <location>
        <begin position="162"/>
        <end position="210"/>
    </location>
</feature>
<feature type="compositionally biased region" description="Basic and acidic residues" evidence="1">
    <location>
        <begin position="68"/>
        <end position="91"/>
    </location>
</feature>
<evidence type="ECO:0000256" key="1">
    <source>
        <dbReference type="SAM" id="MobiDB-lite"/>
    </source>
</evidence>
<feature type="domain" description="DUF7852" evidence="2">
    <location>
        <begin position="256"/>
        <end position="388"/>
    </location>
</feature>
<dbReference type="InterPro" id="IPR057174">
    <property type="entry name" value="DUF7852"/>
</dbReference>
<dbReference type="InterPro" id="IPR054845">
    <property type="entry name" value="Exosporium_prot_C"/>
</dbReference>
<comment type="caution">
    <text evidence="3">The sequence shown here is derived from an EMBL/GenBank/DDBJ whole genome shotgun (WGS) entry which is preliminary data.</text>
</comment>
<accession>A0A401UML0</accession>
<keyword evidence="4" id="KW-1185">Reference proteome</keyword>
<name>A0A401UML0_9CLOT</name>
<reference evidence="3 4" key="1">
    <citation type="submission" date="2018-11" db="EMBL/GenBank/DDBJ databases">
        <title>Genome sequencing and assembly of Clostridium tagluense strain A121.</title>
        <authorList>
            <person name="Murakami T."/>
            <person name="Segawa T."/>
            <person name="Shcherbakova V.A."/>
            <person name="Mori H."/>
            <person name="Yoshimura Y."/>
        </authorList>
    </citation>
    <scope>NUCLEOTIDE SEQUENCE [LARGE SCALE GENOMIC DNA]</scope>
    <source>
        <strain evidence="3 4">A121</strain>
    </source>
</reference>
<dbReference type="EMBL" id="BHYK01000012">
    <property type="protein sequence ID" value="GCD10758.1"/>
    <property type="molecule type" value="Genomic_DNA"/>
</dbReference>
<evidence type="ECO:0000313" key="3">
    <source>
        <dbReference type="EMBL" id="GCD10758.1"/>
    </source>
</evidence>
<dbReference type="OrthoDB" id="2381017at2"/>
<feature type="compositionally biased region" description="Basic and acidic residues" evidence="1">
    <location>
        <begin position="100"/>
        <end position="109"/>
    </location>
</feature>
<dbReference type="Proteomes" id="UP000287872">
    <property type="component" value="Unassembled WGS sequence"/>
</dbReference>
<sequence>MLKINNLMEYDDIRHKKKCDEEHYNEKQDKRDHSDDQHKRKQDEKQHKREHNDERRKRKQDKKQHKKDHNDERHKRKQDEEHHKKNHNSELHKRKHHEKHHDEVDQKREHDKNYFIERDLFNFFKTYIAENNNYVPLENNLEEENLDIPKADDIENDVEDENRNLSKDDDLENNVEDKNLDIPKADDIENDVGDENRNLSKDDDVENSVEEKNLDILKEDLESSVEDENCNLSKEDSLENKNYTCFEDLYNEDLLEENHNTIPIEEFSKDTLNNQVDEVKIVNFKTVVTSEMLPLCENIIHTSEVTVEPVTVKIPVVLTECTLTITVESSLKLEDVVLEIKHIRKNVYLNQCELIPSSEDGKPNTGILFVDGFIRKNIEYTTKDHNDKGVSCGRVKHATAEVPFKCTTRVTFKSYPKFKPNNYQEEVKILKTSIKVSNPCEEGIIGEDNREQNFKIIEYFNEKVSCELISAEIIESDILENPINKEYKIPLEQGFHSITEKVVLSLTIKLLQNQHVDISKKN</sequence>